<dbReference type="KEGG" id="sesp:BN6_51400"/>
<keyword evidence="4" id="KW-1185">Reference proteome</keyword>
<feature type="region of interest" description="Disordered" evidence="1">
    <location>
        <begin position="1"/>
        <end position="21"/>
    </location>
</feature>
<accession>K0K229</accession>
<dbReference type="HOGENOM" id="CLU_007884_3_3_11"/>
<evidence type="ECO:0000256" key="1">
    <source>
        <dbReference type="SAM" id="MobiDB-lite"/>
    </source>
</evidence>
<sequence length="421" mass="45371">MTAGTALWADRPWAPRSDAPPPRTGVLVVGGGITGLVAAIDLVARGVAVTVLEAGAAGSGASGRAFGSIALGCTATPGALTARHGAERALRMWRESSDAAGVFAGYLAELGLDAGFHRAGHVRVAVHRGQEEDIRAQYRQWRRLLPQEELRLAGGDELAAEFPGAGFRLGLVDERSASVDPYRLLGGLVAHFQERGGVYVEHARAEKILRQGNGFTVRHPAGETTAEHVVVATNGHTDGLLPRLGRRVYPVGSYMIATAALPPDSRAALSRRTVTTAHVRKNYFRLTGEGRLVYGGRLNLATGLTPAQVKTRLHNSMLGYFPALADVEVTHAWGGRLGFTFDQVPHLGTDDGVHYAVGYCGRGLPMAVHLGRQVARRVLGLPVETTFADTPFPTRWYFRRTPWFLPPTATAHRLRDLARRR</sequence>
<dbReference type="SUPFAM" id="SSF51905">
    <property type="entry name" value="FAD/NAD(P)-binding domain"/>
    <property type="match status" value="1"/>
</dbReference>
<dbReference type="AlphaFoldDB" id="K0K229"/>
<dbReference type="STRING" id="1179773.BN6_51400"/>
<evidence type="ECO:0000259" key="2">
    <source>
        <dbReference type="Pfam" id="PF01266"/>
    </source>
</evidence>
<dbReference type="InterPro" id="IPR006076">
    <property type="entry name" value="FAD-dep_OxRdtase"/>
</dbReference>
<dbReference type="PATRIC" id="fig|1179773.3.peg.5166"/>
<dbReference type="OrthoDB" id="9805852at2"/>
<dbReference type="Gene3D" id="3.30.9.10">
    <property type="entry name" value="D-Amino Acid Oxidase, subunit A, domain 2"/>
    <property type="match status" value="1"/>
</dbReference>
<evidence type="ECO:0000313" key="3">
    <source>
        <dbReference type="EMBL" id="CCH32406.1"/>
    </source>
</evidence>
<organism evidence="3 4">
    <name type="scientific">Saccharothrix espanaensis (strain ATCC 51144 / DSM 44229 / JCM 9112 / NBRC 15066 / NRRL 15764)</name>
    <dbReference type="NCBI Taxonomy" id="1179773"/>
    <lineage>
        <taxon>Bacteria</taxon>
        <taxon>Bacillati</taxon>
        <taxon>Actinomycetota</taxon>
        <taxon>Actinomycetes</taxon>
        <taxon>Pseudonocardiales</taxon>
        <taxon>Pseudonocardiaceae</taxon>
        <taxon>Saccharothrix</taxon>
    </lineage>
</organism>
<dbReference type="Pfam" id="PF01266">
    <property type="entry name" value="DAO"/>
    <property type="match status" value="1"/>
</dbReference>
<name>K0K229_SACES</name>
<protein>
    <submittedName>
        <fullName evidence="3">Putative FAD dependent oxidoreductase</fullName>
    </submittedName>
</protein>
<dbReference type="EMBL" id="HE804045">
    <property type="protein sequence ID" value="CCH32406.1"/>
    <property type="molecule type" value="Genomic_DNA"/>
</dbReference>
<dbReference type="RefSeq" id="WP_015102518.1">
    <property type="nucleotide sequence ID" value="NC_019673.1"/>
</dbReference>
<dbReference type="GO" id="GO:0005737">
    <property type="term" value="C:cytoplasm"/>
    <property type="evidence" value="ECO:0007669"/>
    <property type="project" value="TreeGrafter"/>
</dbReference>
<reference evidence="3 4" key="1">
    <citation type="journal article" date="2012" name="BMC Genomics">
        <title>Complete genome sequence of Saccharothrix espanaensis DSM 44229T and comparison to the other completely sequenced Pseudonocardiaceae.</title>
        <authorList>
            <person name="Strobel T."/>
            <person name="Al-Dilaimi A."/>
            <person name="Blom J."/>
            <person name="Gessner A."/>
            <person name="Kalinowski J."/>
            <person name="Luzhetska M."/>
            <person name="Puhler A."/>
            <person name="Szczepanowski R."/>
            <person name="Bechthold A."/>
            <person name="Ruckert C."/>
        </authorList>
    </citation>
    <scope>NUCLEOTIDE SEQUENCE [LARGE SCALE GENOMIC DNA]</scope>
    <source>
        <strain evidence="4">ATCC 51144 / DSM 44229 / JCM 9112 / NBRC 15066 / NRRL 15764</strain>
    </source>
</reference>
<feature type="domain" description="FAD dependent oxidoreductase" evidence="2">
    <location>
        <begin position="26"/>
        <end position="377"/>
    </location>
</feature>
<dbReference type="PANTHER" id="PTHR13847">
    <property type="entry name" value="SARCOSINE DEHYDROGENASE-RELATED"/>
    <property type="match status" value="1"/>
</dbReference>
<dbReference type="PANTHER" id="PTHR13847:SF281">
    <property type="entry name" value="FAD DEPENDENT OXIDOREDUCTASE DOMAIN-CONTAINING PROTEIN"/>
    <property type="match status" value="1"/>
</dbReference>
<dbReference type="Gene3D" id="3.50.50.60">
    <property type="entry name" value="FAD/NAD(P)-binding domain"/>
    <property type="match status" value="1"/>
</dbReference>
<dbReference type="Proteomes" id="UP000006281">
    <property type="component" value="Chromosome"/>
</dbReference>
<proteinExistence type="predicted"/>
<dbReference type="InterPro" id="IPR036188">
    <property type="entry name" value="FAD/NAD-bd_sf"/>
</dbReference>
<evidence type="ECO:0000313" key="4">
    <source>
        <dbReference type="Proteomes" id="UP000006281"/>
    </source>
</evidence>
<dbReference type="eggNOG" id="COG0665">
    <property type="taxonomic scope" value="Bacteria"/>
</dbReference>
<gene>
    <name evidence="3" type="ordered locus">BN6_51400</name>
</gene>